<gene>
    <name evidence="3" type="ORF">K1718_15950</name>
</gene>
<dbReference type="RefSeq" id="WP_265681597.1">
    <property type="nucleotide sequence ID" value="NZ_CP120863.1"/>
</dbReference>
<organism evidence="3 4">
    <name type="scientific">Roseibium porphyridii</name>
    <dbReference type="NCBI Taxonomy" id="2866279"/>
    <lineage>
        <taxon>Bacteria</taxon>
        <taxon>Pseudomonadati</taxon>
        <taxon>Pseudomonadota</taxon>
        <taxon>Alphaproteobacteria</taxon>
        <taxon>Hyphomicrobiales</taxon>
        <taxon>Stappiaceae</taxon>
        <taxon>Roseibium</taxon>
    </lineage>
</organism>
<evidence type="ECO:0000313" key="4">
    <source>
        <dbReference type="Proteomes" id="UP001209803"/>
    </source>
</evidence>
<feature type="region of interest" description="Disordered" evidence="2">
    <location>
        <begin position="1"/>
        <end position="45"/>
    </location>
</feature>
<dbReference type="Proteomes" id="UP001209803">
    <property type="component" value="Chromosome"/>
</dbReference>
<sequence>MKPPSNPAAALKKPARAVTTSTMKRVEPPRPRKTPQVVSQSGNSDQVVEALRQRVNDLEARLAELESIITLQNQDVIISAPKSVLIQGLDTVEISAGSKLKFAASISESSTAIAKFSGIAECDVLKANTVMGAAYTPGAGNIW</sequence>
<feature type="coiled-coil region" evidence="1">
    <location>
        <begin position="48"/>
        <end position="75"/>
    </location>
</feature>
<evidence type="ECO:0000256" key="1">
    <source>
        <dbReference type="SAM" id="Coils"/>
    </source>
</evidence>
<protein>
    <submittedName>
        <fullName evidence="3">Uncharacterized protein</fullName>
    </submittedName>
</protein>
<dbReference type="EMBL" id="CP120863">
    <property type="protein sequence ID" value="WFE87652.1"/>
    <property type="molecule type" value="Genomic_DNA"/>
</dbReference>
<accession>A0ABY8EX94</accession>
<keyword evidence="1" id="KW-0175">Coiled coil</keyword>
<evidence type="ECO:0000256" key="2">
    <source>
        <dbReference type="SAM" id="MobiDB-lite"/>
    </source>
</evidence>
<proteinExistence type="predicted"/>
<name>A0ABY8EX94_9HYPH</name>
<keyword evidence="4" id="KW-1185">Reference proteome</keyword>
<evidence type="ECO:0000313" key="3">
    <source>
        <dbReference type="EMBL" id="WFE87652.1"/>
    </source>
</evidence>
<reference evidence="3 4" key="1">
    <citation type="submission" date="2023-03" db="EMBL/GenBank/DDBJ databases">
        <title>Roseibium porphyridii sp. nov. and Roseibium rhodosorbium sp. nov. isolated from marine algae, Porphyridium cruentum and Rhodosorus marinus, respectively.</title>
        <authorList>
            <person name="Lee M.W."/>
            <person name="Choi B.J."/>
            <person name="Lee J.K."/>
            <person name="Choi D.G."/>
            <person name="Baek J.H."/>
            <person name="Bayburt H."/>
            <person name="Kim J.M."/>
            <person name="Han D.M."/>
            <person name="Kim K.H."/>
            <person name="Jeon C.O."/>
        </authorList>
    </citation>
    <scope>NUCLEOTIDE SEQUENCE [LARGE SCALE GENOMIC DNA]</scope>
    <source>
        <strain evidence="3 4">KMA01</strain>
    </source>
</reference>
<feature type="compositionally biased region" description="Polar residues" evidence="2">
    <location>
        <begin position="36"/>
        <end position="45"/>
    </location>
</feature>